<keyword evidence="4 12" id="KW-0547">Nucleotide-binding</keyword>
<dbReference type="STRING" id="229921.ADN01_09335"/>
<evidence type="ECO:0000256" key="8">
    <source>
        <dbReference type="ARBA" id="ARBA00023065"/>
    </source>
</evidence>
<keyword evidence="9 12" id="KW-0472">Membrane</keyword>
<sequence>MEATTGRVVQIQGSVVDVEFGEGSLPEIYEAVEVEAPEGTLVLEVERHLGRNMARCVAMDSTDGLLRGLPAHRTGKPIQVPVGPETLGRIFNILGQPVDGHGPIQSAMRYPIHQPAPSFDQQATRVEVFETGLKVVDLIAPFTKGGKTGIFGGAGVGKTVIIQELIRSIATVHKGKSVFAGVGERTREGTQLYREMLESGVMKDTVMVFGQMNEPAGVRLRVALTALSMAEYFRDQGMDVLLFIDNIFRFTMSGSEVSALLGRMPSAVGYQPTLATEMGELQERITSTRTGSITSMQAVYVPADDYSDPAPVATFTHLDATIALERSIAEKSIYPAVDPLASTSRILDPNIVGEEHYRTARDVQRVLQRYKDLQDIISILGIDELSEDDKLIVARARKIERYFSQPMFVAEQFTGREGRYVPLRETVRGFREILDGKHDDLPEQAFYMAGAIDEVVERAKEMA</sequence>
<keyword evidence="7 12" id="KW-1278">Translocase</keyword>
<keyword evidence="12" id="KW-1003">Cell membrane</keyword>
<dbReference type="PANTHER" id="PTHR15184:SF71">
    <property type="entry name" value="ATP SYNTHASE SUBUNIT BETA, MITOCHONDRIAL"/>
    <property type="match status" value="1"/>
</dbReference>
<dbReference type="Gene3D" id="2.40.10.170">
    <property type="match status" value="1"/>
</dbReference>
<dbReference type="CDD" id="cd18110">
    <property type="entry name" value="ATP-synt_F1_beta_C"/>
    <property type="match status" value="1"/>
</dbReference>
<evidence type="ECO:0000256" key="11">
    <source>
        <dbReference type="ARBA" id="ARBA00023310"/>
    </source>
</evidence>
<evidence type="ECO:0000313" key="14">
    <source>
        <dbReference type="EMBL" id="KPL81785.1"/>
    </source>
</evidence>
<evidence type="ECO:0000256" key="2">
    <source>
        <dbReference type="ARBA" id="ARBA00008936"/>
    </source>
</evidence>
<dbReference type="SMART" id="SM00382">
    <property type="entry name" value="AAA"/>
    <property type="match status" value="1"/>
</dbReference>
<keyword evidence="3 12" id="KW-0813">Transport</keyword>
<comment type="subcellular location">
    <subcellularLocation>
        <location evidence="12">Cell membrane</location>
        <topology evidence="12">Peripheral membrane protein</topology>
    </subcellularLocation>
    <subcellularLocation>
        <location evidence="1">Membrane</location>
    </subcellularLocation>
</comment>
<dbReference type="CDD" id="cd01133">
    <property type="entry name" value="F1-ATPase_beta_CD"/>
    <property type="match status" value="1"/>
</dbReference>
<dbReference type="GO" id="GO:0046933">
    <property type="term" value="F:proton-transporting ATP synthase activity, rotational mechanism"/>
    <property type="evidence" value="ECO:0007669"/>
    <property type="project" value="UniProtKB-UniRule"/>
</dbReference>
<dbReference type="InterPro" id="IPR020003">
    <property type="entry name" value="ATPase_a/bsu_AS"/>
</dbReference>
<dbReference type="GO" id="GO:0016787">
    <property type="term" value="F:hydrolase activity"/>
    <property type="evidence" value="ECO:0007669"/>
    <property type="project" value="UniProtKB-KW"/>
</dbReference>
<evidence type="ECO:0000256" key="3">
    <source>
        <dbReference type="ARBA" id="ARBA00022448"/>
    </source>
</evidence>
<dbReference type="GO" id="GO:0045259">
    <property type="term" value="C:proton-transporting ATP synthase complex"/>
    <property type="evidence" value="ECO:0007669"/>
    <property type="project" value="UniProtKB-KW"/>
</dbReference>
<keyword evidence="14" id="KW-0378">Hydrolase</keyword>
<dbReference type="FunFam" id="1.10.1140.10:FF:000001">
    <property type="entry name" value="ATP synthase subunit beta"/>
    <property type="match status" value="1"/>
</dbReference>
<evidence type="ECO:0000313" key="15">
    <source>
        <dbReference type="Proteomes" id="UP000050501"/>
    </source>
</evidence>
<dbReference type="PATRIC" id="fig|229921.5.peg.3699"/>
<dbReference type="EMBL" id="LGCM01000035">
    <property type="protein sequence ID" value="KPL81785.1"/>
    <property type="molecule type" value="Genomic_DNA"/>
</dbReference>
<keyword evidence="8 12" id="KW-0406">Ion transport</keyword>
<dbReference type="InterPro" id="IPR004100">
    <property type="entry name" value="ATPase_F1/V1/A1_a/bsu_N"/>
</dbReference>
<comment type="function">
    <text evidence="12">Produces ATP from ADP in the presence of a proton gradient across the membrane. The catalytic sites are hosted primarily by the beta subunits.</text>
</comment>
<dbReference type="InterPro" id="IPR000194">
    <property type="entry name" value="ATPase_F1/V1/A1_a/bsu_nucl-bd"/>
</dbReference>
<dbReference type="EC" id="7.1.2.2" evidence="12"/>
<protein>
    <recommendedName>
        <fullName evidence="12">ATP synthase subunit beta</fullName>
        <ecNumber evidence="12">7.1.2.2</ecNumber>
    </recommendedName>
    <alternativeName>
        <fullName evidence="12">ATP synthase F1 sector subunit beta</fullName>
    </alternativeName>
    <alternativeName>
        <fullName evidence="12">F-ATPase subunit beta</fullName>
    </alternativeName>
</protein>
<reference evidence="14 15" key="1">
    <citation type="submission" date="2015-07" db="EMBL/GenBank/DDBJ databases">
        <title>Genome sequence of Levilinea saccharolytica DSM 16555.</title>
        <authorList>
            <person name="Hemp J."/>
            <person name="Ward L.M."/>
            <person name="Pace L.A."/>
            <person name="Fischer W.W."/>
        </authorList>
    </citation>
    <scope>NUCLEOTIDE SEQUENCE [LARGE SCALE GENOMIC DNA]</scope>
    <source>
        <strain evidence="14 15">KIBI-1</strain>
    </source>
</reference>
<dbReference type="Pfam" id="PF00006">
    <property type="entry name" value="ATP-synt_ab"/>
    <property type="match status" value="1"/>
</dbReference>
<dbReference type="InterPro" id="IPR003593">
    <property type="entry name" value="AAA+_ATPase"/>
</dbReference>
<keyword evidence="10 12" id="KW-0139">CF(1)</keyword>
<organism evidence="14 15">
    <name type="scientific">Levilinea saccharolytica</name>
    <dbReference type="NCBI Taxonomy" id="229921"/>
    <lineage>
        <taxon>Bacteria</taxon>
        <taxon>Bacillati</taxon>
        <taxon>Chloroflexota</taxon>
        <taxon>Anaerolineae</taxon>
        <taxon>Anaerolineales</taxon>
        <taxon>Anaerolineaceae</taxon>
        <taxon>Levilinea</taxon>
    </lineage>
</organism>
<evidence type="ECO:0000256" key="1">
    <source>
        <dbReference type="ARBA" id="ARBA00004370"/>
    </source>
</evidence>
<dbReference type="NCBIfam" id="TIGR01039">
    <property type="entry name" value="atpD"/>
    <property type="match status" value="1"/>
</dbReference>
<dbReference type="CDD" id="cd18115">
    <property type="entry name" value="ATP-synt_F1_beta_N"/>
    <property type="match status" value="1"/>
</dbReference>
<dbReference type="SUPFAM" id="SSF50615">
    <property type="entry name" value="N-terminal domain of alpha and beta subunits of F1 ATP synthase"/>
    <property type="match status" value="1"/>
</dbReference>
<dbReference type="InterPro" id="IPR005722">
    <property type="entry name" value="ATP_synth_F1_bsu"/>
</dbReference>
<dbReference type="PANTHER" id="PTHR15184">
    <property type="entry name" value="ATP SYNTHASE"/>
    <property type="match status" value="1"/>
</dbReference>
<gene>
    <name evidence="12" type="primary">atpD</name>
    <name evidence="14" type="ORF">ADN01_09335</name>
</gene>
<dbReference type="Pfam" id="PF22919">
    <property type="entry name" value="ATP-synt_VA_C"/>
    <property type="match status" value="1"/>
</dbReference>
<proteinExistence type="inferred from homology"/>
<dbReference type="SUPFAM" id="SSF52540">
    <property type="entry name" value="P-loop containing nucleoside triphosphate hydrolases"/>
    <property type="match status" value="1"/>
</dbReference>
<dbReference type="InterPro" id="IPR036121">
    <property type="entry name" value="ATPase_F1/V1/A1_a/bsu_N_sf"/>
</dbReference>
<dbReference type="HAMAP" id="MF_01347">
    <property type="entry name" value="ATP_synth_beta_bact"/>
    <property type="match status" value="1"/>
</dbReference>
<evidence type="ECO:0000256" key="4">
    <source>
        <dbReference type="ARBA" id="ARBA00022741"/>
    </source>
</evidence>
<dbReference type="PROSITE" id="PS00152">
    <property type="entry name" value="ATPASE_ALPHA_BETA"/>
    <property type="match status" value="1"/>
</dbReference>
<evidence type="ECO:0000256" key="6">
    <source>
        <dbReference type="ARBA" id="ARBA00022840"/>
    </source>
</evidence>
<evidence type="ECO:0000256" key="12">
    <source>
        <dbReference type="HAMAP-Rule" id="MF_01347"/>
    </source>
</evidence>
<keyword evidence="6 12" id="KW-0067">ATP-binding</keyword>
<feature type="domain" description="AAA+ ATPase" evidence="13">
    <location>
        <begin position="144"/>
        <end position="406"/>
    </location>
</feature>
<keyword evidence="11 12" id="KW-0066">ATP synthesis</keyword>
<evidence type="ECO:0000256" key="7">
    <source>
        <dbReference type="ARBA" id="ARBA00022967"/>
    </source>
</evidence>
<feature type="binding site" evidence="12">
    <location>
        <begin position="152"/>
        <end position="159"/>
    </location>
    <ligand>
        <name>ATP</name>
        <dbReference type="ChEBI" id="CHEBI:30616"/>
    </ligand>
</feature>
<evidence type="ECO:0000259" key="13">
    <source>
        <dbReference type="SMART" id="SM00382"/>
    </source>
</evidence>
<dbReference type="InterPro" id="IPR055190">
    <property type="entry name" value="ATP-synt_VA_C"/>
</dbReference>
<dbReference type="AlphaFoldDB" id="A0A0P6YHI6"/>
<dbReference type="InterPro" id="IPR027417">
    <property type="entry name" value="P-loop_NTPase"/>
</dbReference>
<dbReference type="Pfam" id="PF02874">
    <property type="entry name" value="ATP-synt_ab_N"/>
    <property type="match status" value="1"/>
</dbReference>
<dbReference type="Gene3D" id="1.10.1140.10">
    <property type="entry name" value="Bovine Mitochondrial F1-atpase, Atp Synthase Beta Chain, Chain D, domain 3"/>
    <property type="match status" value="1"/>
</dbReference>
<evidence type="ECO:0000256" key="5">
    <source>
        <dbReference type="ARBA" id="ARBA00022781"/>
    </source>
</evidence>
<evidence type="ECO:0000256" key="9">
    <source>
        <dbReference type="ARBA" id="ARBA00023136"/>
    </source>
</evidence>
<dbReference type="GO" id="GO:0005886">
    <property type="term" value="C:plasma membrane"/>
    <property type="evidence" value="ECO:0007669"/>
    <property type="project" value="UniProtKB-SubCell"/>
</dbReference>
<dbReference type="OrthoDB" id="9801639at2"/>
<dbReference type="FunFam" id="3.40.50.300:FF:001630">
    <property type="entry name" value="ATP synthase subunit beta"/>
    <property type="match status" value="1"/>
</dbReference>
<dbReference type="SUPFAM" id="SSF47917">
    <property type="entry name" value="C-terminal domain of alpha and beta subunits of F1 ATP synthase"/>
    <property type="match status" value="1"/>
</dbReference>
<keyword evidence="5 12" id="KW-0375">Hydrogen ion transport</keyword>
<dbReference type="Gene3D" id="3.40.50.300">
    <property type="entry name" value="P-loop containing nucleotide triphosphate hydrolases"/>
    <property type="match status" value="1"/>
</dbReference>
<dbReference type="InterPro" id="IPR050053">
    <property type="entry name" value="ATPase_alpha/beta_chains"/>
</dbReference>
<comment type="caution">
    <text evidence="14">The sequence shown here is derived from an EMBL/GenBank/DDBJ whole genome shotgun (WGS) entry which is preliminary data.</text>
</comment>
<dbReference type="GO" id="GO:0005524">
    <property type="term" value="F:ATP binding"/>
    <property type="evidence" value="ECO:0007669"/>
    <property type="project" value="UniProtKB-UniRule"/>
</dbReference>
<dbReference type="RefSeq" id="WP_062418304.1">
    <property type="nucleotide sequence ID" value="NZ_DF967974.1"/>
</dbReference>
<keyword evidence="15" id="KW-1185">Reference proteome</keyword>
<accession>A0A0P6YHI6</accession>
<dbReference type="Proteomes" id="UP000050501">
    <property type="component" value="Unassembled WGS sequence"/>
</dbReference>
<dbReference type="InterPro" id="IPR024034">
    <property type="entry name" value="ATPase_F1/V1_b/a_C"/>
</dbReference>
<evidence type="ECO:0000256" key="10">
    <source>
        <dbReference type="ARBA" id="ARBA00023196"/>
    </source>
</evidence>
<comment type="similarity">
    <text evidence="2 12">Belongs to the ATPase alpha/beta chains family.</text>
</comment>
<comment type="catalytic activity">
    <reaction evidence="12">
        <text>ATP + H2O + 4 H(+)(in) = ADP + phosphate + 5 H(+)(out)</text>
        <dbReference type="Rhea" id="RHEA:57720"/>
        <dbReference type="ChEBI" id="CHEBI:15377"/>
        <dbReference type="ChEBI" id="CHEBI:15378"/>
        <dbReference type="ChEBI" id="CHEBI:30616"/>
        <dbReference type="ChEBI" id="CHEBI:43474"/>
        <dbReference type="ChEBI" id="CHEBI:456216"/>
        <dbReference type="EC" id="7.1.2.2"/>
    </reaction>
</comment>
<name>A0A0P6YHI6_9CHLR</name>